<sequence length="232" mass="24877">MQSDRVTRLLNDGQSADSSPAQLHPEGVPEAVWSGPLPSPSCRAEIPLSPDSIRAAGDLADHLPAAGLFVMLLTLSVVIVRLGRVFAATRRSSPEAPSVRYGTPAFAPAPFGSRAMAERAAAHENTAYWQHLLAAFGAALEDEGYALSNDPRGEVKLPESTRLRVGCAVIRARQRCISPLQHEASREAFLQQAAEDGYAGSWADWCQRGAEAAGWYVVRQNVDRDADSAATD</sequence>
<proteinExistence type="predicted"/>
<dbReference type="AlphaFoldDB" id="A0A1X1EM95"/>
<reference evidence="2 3" key="1">
    <citation type="journal article" date="2017" name="Antonie Van Leeuwenhoek">
        <title>Phylogenomic resolution of the bacterial genus Pantoea and its relationship with Erwinia and Tatumella.</title>
        <authorList>
            <person name="Palmer M."/>
            <person name="Steenkamp E.T."/>
            <person name="Coetzee M.P."/>
            <person name="Chan W.Y."/>
            <person name="van Zyl E."/>
            <person name="De Maayer P."/>
            <person name="Coutinho T.A."/>
            <person name="Blom J."/>
            <person name="Smits T.H."/>
            <person name="Duffy B."/>
            <person name="Venter S.N."/>
        </authorList>
    </citation>
    <scope>NUCLEOTIDE SEQUENCE [LARGE SCALE GENOMIC DNA]</scope>
    <source>
        <strain evidence="2 3">LMG 2657</strain>
    </source>
</reference>
<evidence type="ECO:0000313" key="3">
    <source>
        <dbReference type="Proteomes" id="UP000193749"/>
    </source>
</evidence>
<comment type="caution">
    <text evidence="2">The sequence shown here is derived from an EMBL/GenBank/DDBJ whole genome shotgun (WGS) entry which is preliminary data.</text>
</comment>
<feature type="region of interest" description="Disordered" evidence="1">
    <location>
        <begin position="1"/>
        <end position="36"/>
    </location>
</feature>
<feature type="compositionally biased region" description="Polar residues" evidence="1">
    <location>
        <begin position="12"/>
        <end position="21"/>
    </location>
</feature>
<evidence type="ECO:0000313" key="2">
    <source>
        <dbReference type="EMBL" id="ORM90077.1"/>
    </source>
</evidence>
<gene>
    <name evidence="2" type="ORF">HA50_26255</name>
</gene>
<evidence type="ECO:0000256" key="1">
    <source>
        <dbReference type="SAM" id="MobiDB-lite"/>
    </source>
</evidence>
<protein>
    <submittedName>
        <fullName evidence="2">Uncharacterized protein</fullName>
    </submittedName>
</protein>
<accession>A0A1X1EM95</accession>
<keyword evidence="3" id="KW-1185">Reference proteome</keyword>
<organism evidence="2 3">
    <name type="scientific">Pantoea cypripedii</name>
    <name type="common">Pectobacterium cypripedii</name>
    <name type="synonym">Erwinia cypripedii</name>
    <dbReference type="NCBI Taxonomy" id="55209"/>
    <lineage>
        <taxon>Bacteria</taxon>
        <taxon>Pseudomonadati</taxon>
        <taxon>Pseudomonadota</taxon>
        <taxon>Gammaproteobacteria</taxon>
        <taxon>Enterobacterales</taxon>
        <taxon>Erwiniaceae</taxon>
        <taxon>Pantoea</taxon>
    </lineage>
</organism>
<dbReference type="RefSeq" id="WP_084879800.1">
    <property type="nucleotide sequence ID" value="NZ_JAGGMY010000007.1"/>
</dbReference>
<dbReference type="EMBL" id="MLJI01000002">
    <property type="protein sequence ID" value="ORM90077.1"/>
    <property type="molecule type" value="Genomic_DNA"/>
</dbReference>
<dbReference type="STRING" id="55209.HA50_26255"/>
<name>A0A1X1EM95_PANCY</name>
<dbReference type="Proteomes" id="UP000193749">
    <property type="component" value="Unassembled WGS sequence"/>
</dbReference>
<dbReference type="OrthoDB" id="6550668at2"/>